<dbReference type="InterPro" id="IPR013118">
    <property type="entry name" value="Mannitol_DH_C"/>
</dbReference>
<dbReference type="InterPro" id="IPR036291">
    <property type="entry name" value="NAD(P)-bd_dom_sf"/>
</dbReference>
<dbReference type="Gene3D" id="1.10.1040.10">
    <property type="entry name" value="N-(1-d-carboxylethyl)-l-norvaline Dehydrogenase, domain 2"/>
    <property type="match status" value="1"/>
</dbReference>
<reference evidence="4" key="1">
    <citation type="submission" date="2022-03" db="EMBL/GenBank/DDBJ databases">
        <title>Fererhizobium litorale gen. nov., sp. nov., isolated from sandy sediments of the Sea of Japan seashore.</title>
        <authorList>
            <person name="Romanenko L."/>
            <person name="Kurilenko V."/>
            <person name="Otstavnykh N."/>
            <person name="Svetashev V."/>
            <person name="Tekutyeva L."/>
            <person name="Isaeva M."/>
            <person name="Mikhailov V."/>
        </authorList>
    </citation>
    <scope>NUCLEOTIDE SEQUENCE</scope>
    <source>
        <strain evidence="4">KMM 9576</strain>
    </source>
</reference>
<dbReference type="Pfam" id="PF01232">
    <property type="entry name" value="Mannitol_dh"/>
    <property type="match status" value="1"/>
</dbReference>
<dbReference type="InterPro" id="IPR000669">
    <property type="entry name" value="Mannitol_DH"/>
</dbReference>
<name>A0AAE3U133_9HYPH</name>
<dbReference type="RefSeq" id="WP_311786338.1">
    <property type="nucleotide sequence ID" value="NZ_JALDYY010000004.1"/>
</dbReference>
<sequence length="493" mass="52352">MTSEKRLSLAALASVAGASKPSYDPATVTCGIVHLGVGAFHRAHQAVYVDDCLSAGESFWGILGASLRSPETRNALAPQDGLYTLAVQDASGDRLRIIGALRELVVAPEGPAALIDRMADQAIRIVTLTVTEKAYLRDASGGLDLAHPDIVHDLARPDHPRTVYGFLLGALRRRREQNVPPFTIACCDNLPANGETVKRLLVEFAGQVDPALATFVTDHVACPSTMVDRIVPATTDEDRARIATTLGVVDAWPVKTEPFLQWVVEDNFPAGRPDWERFGVTMVADVRPFEDMKLRLLNGAHSAIAYLGLLLGHADVAGAFGDPDIRTFVDGLWSEAATTLPDGAGLVPAAYTAALTERFSNPALVHRIAQIANDGSQKLAQRIIASARTQLARGGPADHLMLAPAAWIAACAARGKTLPEAHFTDPLDKGIAAILDKHSSSRDIVQAVFHHAGFDVAAGEHAAALVALTANHLETILTKGPRAALASLGGKRL</sequence>
<keyword evidence="5" id="KW-1185">Reference proteome</keyword>
<dbReference type="PANTHER" id="PTHR43362">
    <property type="entry name" value="MANNITOL DEHYDROGENASE DSF1-RELATED"/>
    <property type="match status" value="1"/>
</dbReference>
<accession>A0AAE3U133</accession>
<dbReference type="Gene3D" id="3.40.50.720">
    <property type="entry name" value="NAD(P)-binding Rossmann-like Domain"/>
    <property type="match status" value="1"/>
</dbReference>
<organism evidence="4 5">
    <name type="scientific">Ferirhizobium litorale</name>
    <dbReference type="NCBI Taxonomy" id="2927786"/>
    <lineage>
        <taxon>Bacteria</taxon>
        <taxon>Pseudomonadati</taxon>
        <taxon>Pseudomonadota</taxon>
        <taxon>Alphaproteobacteria</taxon>
        <taxon>Hyphomicrobiales</taxon>
        <taxon>Rhizobiaceae</taxon>
        <taxon>Ferirhizobium</taxon>
    </lineage>
</organism>
<dbReference type="PANTHER" id="PTHR43362:SF1">
    <property type="entry name" value="MANNITOL DEHYDROGENASE 2-RELATED"/>
    <property type="match status" value="1"/>
</dbReference>
<evidence type="ECO:0000256" key="1">
    <source>
        <dbReference type="ARBA" id="ARBA00023002"/>
    </source>
</evidence>
<gene>
    <name evidence="4" type="ORF">MRS75_11530</name>
</gene>
<evidence type="ECO:0000313" key="4">
    <source>
        <dbReference type="EMBL" id="MDI7922719.1"/>
    </source>
</evidence>
<comment type="caution">
    <text evidence="4">The sequence shown here is derived from an EMBL/GenBank/DDBJ whole genome shotgun (WGS) entry which is preliminary data.</text>
</comment>
<feature type="domain" description="Mannitol dehydrogenase C-terminal" evidence="3">
    <location>
        <begin position="285"/>
        <end position="454"/>
    </location>
</feature>
<feature type="domain" description="Mannitol dehydrogenase N-terminal" evidence="2">
    <location>
        <begin position="31"/>
        <end position="276"/>
    </location>
</feature>
<dbReference type="PRINTS" id="PR00084">
    <property type="entry name" value="MTLDHDRGNASE"/>
</dbReference>
<evidence type="ECO:0000313" key="5">
    <source>
        <dbReference type="Proteomes" id="UP001161580"/>
    </source>
</evidence>
<dbReference type="Proteomes" id="UP001161580">
    <property type="component" value="Unassembled WGS sequence"/>
</dbReference>
<keyword evidence="1" id="KW-0560">Oxidoreductase</keyword>
<dbReference type="GO" id="GO:0016616">
    <property type="term" value="F:oxidoreductase activity, acting on the CH-OH group of donors, NAD or NADP as acceptor"/>
    <property type="evidence" value="ECO:0007669"/>
    <property type="project" value="TreeGrafter"/>
</dbReference>
<dbReference type="InterPro" id="IPR008927">
    <property type="entry name" value="6-PGluconate_DH-like_C_sf"/>
</dbReference>
<proteinExistence type="predicted"/>
<dbReference type="InterPro" id="IPR050988">
    <property type="entry name" value="Mannitol_DH/Oxidoreductase"/>
</dbReference>
<dbReference type="SUPFAM" id="SSF51735">
    <property type="entry name" value="NAD(P)-binding Rossmann-fold domains"/>
    <property type="match status" value="1"/>
</dbReference>
<evidence type="ECO:0000259" key="3">
    <source>
        <dbReference type="Pfam" id="PF08125"/>
    </source>
</evidence>
<dbReference type="EMBL" id="JALDYZ010000005">
    <property type="protein sequence ID" value="MDI7922719.1"/>
    <property type="molecule type" value="Genomic_DNA"/>
</dbReference>
<dbReference type="InterPro" id="IPR013131">
    <property type="entry name" value="Mannitol_DH_N"/>
</dbReference>
<protein>
    <submittedName>
        <fullName evidence="4">Mannitol dehydrogenase family protein</fullName>
    </submittedName>
</protein>
<dbReference type="SUPFAM" id="SSF48179">
    <property type="entry name" value="6-phosphogluconate dehydrogenase C-terminal domain-like"/>
    <property type="match status" value="1"/>
</dbReference>
<evidence type="ECO:0000259" key="2">
    <source>
        <dbReference type="Pfam" id="PF01232"/>
    </source>
</evidence>
<dbReference type="Pfam" id="PF08125">
    <property type="entry name" value="Mannitol_dh_C"/>
    <property type="match status" value="1"/>
</dbReference>
<dbReference type="InterPro" id="IPR013328">
    <property type="entry name" value="6PGD_dom2"/>
</dbReference>
<dbReference type="AlphaFoldDB" id="A0AAE3U133"/>